<dbReference type="OrthoDB" id="5428737at2759"/>
<proteinExistence type="predicted"/>
<accession>A0A6A6NRU8</accession>
<dbReference type="PANTHER" id="PTHR39405">
    <property type="entry name" value="DSC E3 UBIQUITIN LIGASE COMPLEX SUBUNIT 4"/>
    <property type="match status" value="1"/>
</dbReference>
<name>A0A6A6NRU8_9PEZI</name>
<gene>
    <name evidence="3" type="ORF">BDY21DRAFT_366388</name>
</gene>
<organism evidence="3 4">
    <name type="scientific">Lineolata rhizophorae</name>
    <dbReference type="NCBI Taxonomy" id="578093"/>
    <lineage>
        <taxon>Eukaryota</taxon>
        <taxon>Fungi</taxon>
        <taxon>Dikarya</taxon>
        <taxon>Ascomycota</taxon>
        <taxon>Pezizomycotina</taxon>
        <taxon>Dothideomycetes</taxon>
        <taxon>Dothideomycetes incertae sedis</taxon>
        <taxon>Lineolatales</taxon>
        <taxon>Lineolataceae</taxon>
        <taxon>Lineolata</taxon>
    </lineage>
</organism>
<reference evidence="3" key="1">
    <citation type="journal article" date="2020" name="Stud. Mycol.">
        <title>101 Dothideomycetes genomes: a test case for predicting lifestyles and emergence of pathogens.</title>
        <authorList>
            <person name="Haridas S."/>
            <person name="Albert R."/>
            <person name="Binder M."/>
            <person name="Bloem J."/>
            <person name="Labutti K."/>
            <person name="Salamov A."/>
            <person name="Andreopoulos B."/>
            <person name="Baker S."/>
            <person name="Barry K."/>
            <person name="Bills G."/>
            <person name="Bluhm B."/>
            <person name="Cannon C."/>
            <person name="Castanera R."/>
            <person name="Culley D."/>
            <person name="Daum C."/>
            <person name="Ezra D."/>
            <person name="Gonzalez J."/>
            <person name="Henrissat B."/>
            <person name="Kuo A."/>
            <person name="Liang C."/>
            <person name="Lipzen A."/>
            <person name="Lutzoni F."/>
            <person name="Magnuson J."/>
            <person name="Mondo S."/>
            <person name="Nolan M."/>
            <person name="Ohm R."/>
            <person name="Pangilinan J."/>
            <person name="Park H.-J."/>
            <person name="Ramirez L."/>
            <person name="Alfaro M."/>
            <person name="Sun H."/>
            <person name="Tritt A."/>
            <person name="Yoshinaga Y."/>
            <person name="Zwiers L.-H."/>
            <person name="Turgeon B."/>
            <person name="Goodwin S."/>
            <person name="Spatafora J."/>
            <person name="Crous P."/>
            <person name="Grigoriev I."/>
        </authorList>
    </citation>
    <scope>NUCLEOTIDE SEQUENCE</scope>
    <source>
        <strain evidence="3">ATCC 16933</strain>
    </source>
</reference>
<evidence type="ECO:0000256" key="1">
    <source>
        <dbReference type="SAM" id="MobiDB-lite"/>
    </source>
</evidence>
<evidence type="ECO:0000313" key="3">
    <source>
        <dbReference type="EMBL" id="KAF2454298.1"/>
    </source>
</evidence>
<dbReference type="InterPro" id="IPR013715">
    <property type="entry name" value="DUF1746"/>
</dbReference>
<dbReference type="InterPro" id="IPR038967">
    <property type="entry name" value="Dsc4-like"/>
</dbReference>
<feature type="domain" description="DUF1746" evidence="2">
    <location>
        <begin position="49"/>
        <end position="162"/>
    </location>
</feature>
<evidence type="ECO:0000313" key="4">
    <source>
        <dbReference type="Proteomes" id="UP000799766"/>
    </source>
</evidence>
<dbReference type="Pfam" id="PF08508">
    <property type="entry name" value="DUF1746"/>
    <property type="match status" value="1"/>
</dbReference>
<feature type="compositionally biased region" description="Basic and acidic residues" evidence="1">
    <location>
        <begin position="205"/>
        <end position="214"/>
    </location>
</feature>
<sequence length="310" mass="33936">MNDEPTPTAQASQTNNAQLLDPQVVSESAATATVVRANRLKHVEDLLRNLDILIYAQLSAIYYMDCSFLRFLVRAVVQFAMLTPKPAIFPEPPNRPFIGAIGGTNFLCLVLHLYFARPSAGEVTRGYLHGGLLIDFIGQRGPTSKLHLICLDLSVFLLQVIMLSVFLKRLKLKERLEAGSGETRPQRNGNQVGAALTDISSSNRQDVDSEERGLLRRSSALSSVAGEGPDEFAVRDENADAITADAQMYALDLFSGQAVVVEVFAFDTIREQYSAYQTWDPSTDHATRTTNVAMDLAGRRLGFRLGLGGG</sequence>
<dbReference type="GO" id="GO:0032933">
    <property type="term" value="P:SREBP signaling pathway"/>
    <property type="evidence" value="ECO:0007669"/>
    <property type="project" value="InterPro"/>
</dbReference>
<keyword evidence="4" id="KW-1185">Reference proteome</keyword>
<evidence type="ECO:0000259" key="2">
    <source>
        <dbReference type="Pfam" id="PF08508"/>
    </source>
</evidence>
<feature type="region of interest" description="Disordered" evidence="1">
    <location>
        <begin position="200"/>
        <end position="222"/>
    </location>
</feature>
<protein>
    <recommendedName>
        <fullName evidence="2">DUF1746 domain-containing protein</fullName>
    </recommendedName>
</protein>
<dbReference type="EMBL" id="MU001692">
    <property type="protein sequence ID" value="KAF2454298.1"/>
    <property type="molecule type" value="Genomic_DNA"/>
</dbReference>
<dbReference type="GO" id="GO:0044695">
    <property type="term" value="C:Dsc E3 ubiquitin ligase complex"/>
    <property type="evidence" value="ECO:0007669"/>
    <property type="project" value="InterPro"/>
</dbReference>
<dbReference type="GO" id="GO:0005783">
    <property type="term" value="C:endoplasmic reticulum"/>
    <property type="evidence" value="ECO:0007669"/>
    <property type="project" value="TreeGrafter"/>
</dbReference>
<dbReference type="AlphaFoldDB" id="A0A6A6NRU8"/>
<dbReference type="Proteomes" id="UP000799766">
    <property type="component" value="Unassembled WGS sequence"/>
</dbReference>
<dbReference type="PANTHER" id="PTHR39405:SF1">
    <property type="entry name" value="DSC E3 UBIQUITIN LIGASE COMPLEX SUBUNIT 4"/>
    <property type="match status" value="1"/>
</dbReference>